<organism evidence="3">
    <name type="scientific">Thrips palmi</name>
    <name type="common">Melon thrips</name>
    <dbReference type="NCBI Taxonomy" id="161013"/>
    <lineage>
        <taxon>Eukaryota</taxon>
        <taxon>Metazoa</taxon>
        <taxon>Ecdysozoa</taxon>
        <taxon>Arthropoda</taxon>
        <taxon>Hexapoda</taxon>
        <taxon>Insecta</taxon>
        <taxon>Pterygota</taxon>
        <taxon>Neoptera</taxon>
        <taxon>Paraneoptera</taxon>
        <taxon>Thysanoptera</taxon>
        <taxon>Terebrantia</taxon>
        <taxon>Thripoidea</taxon>
        <taxon>Thripidae</taxon>
        <taxon>Thrips</taxon>
    </lineage>
</organism>
<feature type="compositionally biased region" description="Polar residues" evidence="1">
    <location>
        <begin position="49"/>
        <end position="68"/>
    </location>
</feature>
<accession>A0A6P8Y7U9</accession>
<proteinExistence type="predicted"/>
<feature type="compositionally biased region" description="Basic and acidic residues" evidence="1">
    <location>
        <begin position="1"/>
        <end position="10"/>
    </location>
</feature>
<evidence type="ECO:0000256" key="1">
    <source>
        <dbReference type="SAM" id="MobiDB-lite"/>
    </source>
</evidence>
<feature type="region of interest" description="Disordered" evidence="1">
    <location>
        <begin position="1"/>
        <end position="88"/>
    </location>
</feature>
<name>A0A6P8Y7U9_THRPL</name>
<protein>
    <submittedName>
        <fullName evidence="3">Uncharacterized protein LOC117642030</fullName>
    </submittedName>
</protein>
<sequence length="135" mass="14199">MSVSRHRWEQKSLGSALSGCPARHSGSLSHLQPPAPQGQGSQARPQGPHSSSTHSLGAAGTSSTSQVQGPGRPARDILGSHHAYFGLKQPHRHSGVHSVGLLGSQTVSQTVGNVGFITASGLSELRLRPGYRWQR</sequence>
<evidence type="ECO:0000313" key="3">
    <source>
        <dbReference type="RefSeq" id="XP_034235698.1"/>
    </source>
</evidence>
<reference evidence="3" key="1">
    <citation type="submission" date="2025-08" db="UniProtKB">
        <authorList>
            <consortium name="RefSeq"/>
        </authorList>
    </citation>
    <scope>IDENTIFICATION</scope>
    <source>
        <tissue evidence="3">Total insect</tissue>
    </source>
</reference>
<feature type="compositionally biased region" description="Low complexity" evidence="1">
    <location>
        <begin position="37"/>
        <end position="48"/>
    </location>
</feature>
<evidence type="ECO:0000313" key="2">
    <source>
        <dbReference type="Proteomes" id="UP000515158"/>
    </source>
</evidence>
<dbReference type="AlphaFoldDB" id="A0A6P8Y7U9"/>
<dbReference type="KEGG" id="tpal:117642030"/>
<dbReference type="GeneID" id="117642030"/>
<dbReference type="Proteomes" id="UP000515158">
    <property type="component" value="Unplaced"/>
</dbReference>
<gene>
    <name evidence="3" type="primary">LOC117642030</name>
</gene>
<dbReference type="InParanoid" id="A0A6P8Y7U9"/>
<keyword evidence="2" id="KW-1185">Reference proteome</keyword>
<dbReference type="RefSeq" id="XP_034235698.1">
    <property type="nucleotide sequence ID" value="XM_034379807.1"/>
</dbReference>